<organism evidence="1 2">
    <name type="scientific">Petrolisthes manimaculis</name>
    <dbReference type="NCBI Taxonomy" id="1843537"/>
    <lineage>
        <taxon>Eukaryota</taxon>
        <taxon>Metazoa</taxon>
        <taxon>Ecdysozoa</taxon>
        <taxon>Arthropoda</taxon>
        <taxon>Crustacea</taxon>
        <taxon>Multicrustacea</taxon>
        <taxon>Malacostraca</taxon>
        <taxon>Eumalacostraca</taxon>
        <taxon>Eucarida</taxon>
        <taxon>Decapoda</taxon>
        <taxon>Pleocyemata</taxon>
        <taxon>Anomura</taxon>
        <taxon>Galatheoidea</taxon>
        <taxon>Porcellanidae</taxon>
        <taxon>Petrolisthes</taxon>
    </lineage>
</organism>
<accession>A0AAE1UKR3</accession>
<protein>
    <submittedName>
        <fullName evidence="1">Uncharacterized protein</fullName>
    </submittedName>
</protein>
<evidence type="ECO:0000313" key="1">
    <source>
        <dbReference type="EMBL" id="KAK4321739.1"/>
    </source>
</evidence>
<proteinExistence type="predicted"/>
<dbReference type="Proteomes" id="UP001292094">
    <property type="component" value="Unassembled WGS sequence"/>
</dbReference>
<name>A0AAE1UKR3_9EUCA</name>
<dbReference type="EMBL" id="JAWZYT010000561">
    <property type="protein sequence ID" value="KAK4321739.1"/>
    <property type="molecule type" value="Genomic_DNA"/>
</dbReference>
<keyword evidence="2" id="KW-1185">Reference proteome</keyword>
<reference evidence="1" key="1">
    <citation type="submission" date="2023-11" db="EMBL/GenBank/DDBJ databases">
        <title>Genome assemblies of two species of porcelain crab, Petrolisthes cinctipes and Petrolisthes manimaculis (Anomura: Porcellanidae).</title>
        <authorList>
            <person name="Angst P."/>
        </authorList>
    </citation>
    <scope>NUCLEOTIDE SEQUENCE</scope>
    <source>
        <strain evidence="1">PB745_02</strain>
        <tissue evidence="1">Gill</tissue>
    </source>
</reference>
<gene>
    <name evidence="1" type="ORF">Pmani_007479</name>
</gene>
<dbReference type="AlphaFoldDB" id="A0AAE1UKR3"/>
<sequence length="66" mass="7078">MILLLRKGKAPMLKKGQEYVKGVKISPHPAAALPTAGVAHAPAPLLPVPVRPAITRRPILELKKMP</sequence>
<comment type="caution">
    <text evidence="1">The sequence shown here is derived from an EMBL/GenBank/DDBJ whole genome shotgun (WGS) entry which is preliminary data.</text>
</comment>
<evidence type="ECO:0000313" key="2">
    <source>
        <dbReference type="Proteomes" id="UP001292094"/>
    </source>
</evidence>